<evidence type="ECO:0008006" key="3">
    <source>
        <dbReference type="Google" id="ProtNLM"/>
    </source>
</evidence>
<evidence type="ECO:0000313" key="2">
    <source>
        <dbReference type="EMBL" id="CAG6675652.1"/>
    </source>
</evidence>
<accession>A0A8D8SXI5</accession>
<name>A0A8D8SXI5_9HEMI</name>
<organism evidence="2">
    <name type="scientific">Cacopsylla melanoneura</name>
    <dbReference type="NCBI Taxonomy" id="428564"/>
    <lineage>
        <taxon>Eukaryota</taxon>
        <taxon>Metazoa</taxon>
        <taxon>Ecdysozoa</taxon>
        <taxon>Arthropoda</taxon>
        <taxon>Hexapoda</taxon>
        <taxon>Insecta</taxon>
        <taxon>Pterygota</taxon>
        <taxon>Neoptera</taxon>
        <taxon>Paraneoptera</taxon>
        <taxon>Hemiptera</taxon>
        <taxon>Sternorrhyncha</taxon>
        <taxon>Psylloidea</taxon>
        <taxon>Psyllidae</taxon>
        <taxon>Psyllinae</taxon>
        <taxon>Cacopsylla</taxon>
    </lineage>
</organism>
<keyword evidence="1" id="KW-0472">Membrane</keyword>
<reference evidence="2" key="1">
    <citation type="submission" date="2021-05" db="EMBL/GenBank/DDBJ databases">
        <authorList>
            <person name="Alioto T."/>
            <person name="Alioto T."/>
            <person name="Gomez Garrido J."/>
        </authorList>
    </citation>
    <scope>NUCLEOTIDE SEQUENCE</scope>
</reference>
<dbReference type="EMBL" id="HBUF01237407">
    <property type="protein sequence ID" value="CAG6675652.1"/>
    <property type="molecule type" value="Transcribed_RNA"/>
</dbReference>
<sequence>MSTIINMTGLIGPQGPRQRGCSAFHIWIVTLMFFTLITVFIRPDVALVQLLPVVTLPSREPVYDFAIVFVRRANVFVRVDPMSLLCGNKVNPLVLAHPAVFTHVAANMMHQSLALHQDSHEDNERDHQYHPDRR</sequence>
<protein>
    <recommendedName>
        <fullName evidence="3">Transmembrane protein</fullName>
    </recommendedName>
</protein>
<proteinExistence type="predicted"/>
<feature type="transmembrane region" description="Helical" evidence="1">
    <location>
        <begin position="21"/>
        <end position="41"/>
    </location>
</feature>
<keyword evidence="1" id="KW-1133">Transmembrane helix</keyword>
<evidence type="ECO:0000256" key="1">
    <source>
        <dbReference type="SAM" id="Phobius"/>
    </source>
</evidence>
<keyword evidence="1" id="KW-0812">Transmembrane</keyword>
<dbReference type="AlphaFoldDB" id="A0A8D8SXI5"/>